<comment type="catalytic activity">
    <reaction evidence="1">
        <text>riboflavin(in) = riboflavin(out)</text>
        <dbReference type="Rhea" id="RHEA:35015"/>
        <dbReference type="ChEBI" id="CHEBI:57986"/>
    </reaction>
</comment>
<organism evidence="11 12">
    <name type="scientific">Channa striata</name>
    <name type="common">Snakehead murrel</name>
    <name type="synonym">Ophicephalus striatus</name>
    <dbReference type="NCBI Taxonomy" id="64152"/>
    <lineage>
        <taxon>Eukaryota</taxon>
        <taxon>Metazoa</taxon>
        <taxon>Chordata</taxon>
        <taxon>Craniata</taxon>
        <taxon>Vertebrata</taxon>
        <taxon>Euteleostomi</taxon>
        <taxon>Actinopterygii</taxon>
        <taxon>Neopterygii</taxon>
        <taxon>Teleostei</taxon>
        <taxon>Neoteleostei</taxon>
        <taxon>Acanthomorphata</taxon>
        <taxon>Anabantaria</taxon>
        <taxon>Anabantiformes</taxon>
        <taxon>Channoidei</taxon>
        <taxon>Channidae</taxon>
        <taxon>Channa</taxon>
    </lineage>
</organism>
<feature type="transmembrane region" description="Helical" evidence="10">
    <location>
        <begin position="779"/>
        <end position="802"/>
    </location>
</feature>
<keyword evidence="5" id="KW-1003">Cell membrane</keyword>
<dbReference type="AlphaFoldDB" id="A0AA88S8K5"/>
<feature type="transmembrane region" description="Helical" evidence="10">
    <location>
        <begin position="752"/>
        <end position="774"/>
    </location>
</feature>
<feature type="transmembrane region" description="Helical" evidence="10">
    <location>
        <begin position="80"/>
        <end position="101"/>
    </location>
</feature>
<comment type="subcellular location">
    <subcellularLocation>
        <location evidence="2">Cell membrane</location>
        <topology evidence="2">Multi-pass membrane protein</topology>
    </subcellularLocation>
</comment>
<evidence type="ECO:0000256" key="6">
    <source>
        <dbReference type="ARBA" id="ARBA00022692"/>
    </source>
</evidence>
<feature type="transmembrane region" description="Helical" evidence="10">
    <location>
        <begin position="640"/>
        <end position="659"/>
    </location>
</feature>
<evidence type="ECO:0000256" key="10">
    <source>
        <dbReference type="SAM" id="Phobius"/>
    </source>
</evidence>
<evidence type="ECO:0000256" key="5">
    <source>
        <dbReference type="ARBA" id="ARBA00022475"/>
    </source>
</evidence>
<feature type="transmembrane region" description="Helical" evidence="10">
    <location>
        <begin position="113"/>
        <end position="136"/>
    </location>
</feature>
<feature type="transmembrane region" description="Helical" evidence="10">
    <location>
        <begin position="305"/>
        <end position="328"/>
    </location>
</feature>
<dbReference type="GO" id="GO:0032217">
    <property type="term" value="F:riboflavin transmembrane transporter activity"/>
    <property type="evidence" value="ECO:0007669"/>
    <property type="project" value="InterPro"/>
</dbReference>
<evidence type="ECO:0000256" key="3">
    <source>
        <dbReference type="ARBA" id="ARBA00006366"/>
    </source>
</evidence>
<evidence type="ECO:0000256" key="2">
    <source>
        <dbReference type="ARBA" id="ARBA00004651"/>
    </source>
</evidence>
<evidence type="ECO:0000256" key="1">
    <source>
        <dbReference type="ARBA" id="ARBA00000215"/>
    </source>
</evidence>
<feature type="transmembrane region" description="Helical" evidence="10">
    <location>
        <begin position="814"/>
        <end position="840"/>
    </location>
</feature>
<dbReference type="GO" id="GO:0005886">
    <property type="term" value="C:plasma membrane"/>
    <property type="evidence" value="ECO:0007669"/>
    <property type="project" value="UniProtKB-SubCell"/>
</dbReference>
<evidence type="ECO:0000256" key="7">
    <source>
        <dbReference type="ARBA" id="ARBA00022989"/>
    </source>
</evidence>
<evidence type="ECO:0000256" key="8">
    <source>
        <dbReference type="ARBA" id="ARBA00023136"/>
    </source>
</evidence>
<dbReference type="PANTHER" id="PTHR12929:SF19">
    <property type="entry name" value="RIBOFLAVIN TRANSPORTER"/>
    <property type="match status" value="1"/>
</dbReference>
<keyword evidence="12" id="KW-1185">Reference proteome</keyword>
<feature type="transmembrane region" description="Helical" evidence="10">
    <location>
        <begin position="547"/>
        <end position="571"/>
    </location>
</feature>
<proteinExistence type="inferred from homology"/>
<comment type="similarity">
    <text evidence="3">Belongs to the riboflavin transporter family.</text>
</comment>
<name>A0AA88S8K5_CHASR</name>
<dbReference type="InterPro" id="IPR009357">
    <property type="entry name" value="Riboflavin_transptr"/>
</dbReference>
<feature type="region of interest" description="Disordered" evidence="9">
    <location>
        <begin position="217"/>
        <end position="247"/>
    </location>
</feature>
<feature type="transmembrane region" description="Helical" evidence="10">
    <location>
        <begin position="713"/>
        <end position="732"/>
    </location>
</feature>
<feature type="transmembrane region" description="Helical" evidence="10">
    <location>
        <begin position="194"/>
        <end position="212"/>
    </location>
</feature>
<evidence type="ECO:0008006" key="13">
    <source>
        <dbReference type="Google" id="ProtNLM"/>
    </source>
</evidence>
<gene>
    <name evidence="11" type="ORF">Q5P01_018606</name>
</gene>
<feature type="transmembrane region" description="Helical" evidence="10">
    <location>
        <begin position="399"/>
        <end position="422"/>
    </location>
</feature>
<evidence type="ECO:0000313" key="12">
    <source>
        <dbReference type="Proteomes" id="UP001187415"/>
    </source>
</evidence>
<feature type="transmembrane region" description="Helical" evidence="10">
    <location>
        <begin position="366"/>
        <end position="387"/>
    </location>
</feature>
<reference evidence="11" key="1">
    <citation type="submission" date="2023-07" db="EMBL/GenBank/DDBJ databases">
        <title>Chromosome-level Genome Assembly of Striped Snakehead (Channa striata).</title>
        <authorList>
            <person name="Liu H."/>
        </authorList>
    </citation>
    <scope>NUCLEOTIDE SEQUENCE</scope>
    <source>
        <strain evidence="11">Gz</strain>
        <tissue evidence="11">Muscle</tissue>
    </source>
</reference>
<feature type="transmembrane region" description="Helical" evidence="10">
    <location>
        <begin position="583"/>
        <end position="606"/>
    </location>
</feature>
<feature type="transmembrane region" description="Helical" evidence="10">
    <location>
        <begin position="515"/>
        <end position="535"/>
    </location>
</feature>
<dbReference type="Proteomes" id="UP001187415">
    <property type="component" value="Unassembled WGS sequence"/>
</dbReference>
<feature type="transmembrane region" description="Helical" evidence="10">
    <location>
        <begin position="148"/>
        <end position="168"/>
    </location>
</feature>
<protein>
    <recommendedName>
        <fullName evidence="13">Riboflavin transporter 2</fullName>
    </recommendedName>
</protein>
<sequence length="887" mass="96217">MSGSWWSSAAVTHGLMALFAMGSWISVNSVWVELPVVVNVLPERWNLPAYLTVLIAFGNLGPIAVTITHHFAPGRLNERLVIHFIQVLAVVASAFLAIFWSHTVVVAGGERSLPFLLLTFVLSLVCSTSSVTFLPFMFRYPPQYIRTFFIGQGLSALFPCIVALGQGVGKLECKTLNDTVVPRYLKESFPAQDFFWFLFVMLSISAVSFLALTRRQTESQQDTPPQEPDSATVTKNGDETHPLHNGETPVSAEQVQMEENPPAQAFWTPHNIYLLALLTISNALTNGVLPSVQSFSCLPYGTMTFHLSVVLGNIANPLACFLAMFVVLRSSTGLGLLSLGGIVFAAYLMALAALSPTPPLLGHPAGVALVVISWIIFTGLFSYLKVVIGSLLHEAGHAALLWCGISIQAGSLIGALVMFPLVNVYHVQLQPSTEQHRTPISNMSLLTHLLACLFGMGSWVSINGLFVELPLIVPQIPEGWYLPAYLSVIIQMANVGPLVVTLMHRFRPGALNETAVIYVIVSLGAVATFLLGFFWKETVVVAGAPHSVALLVLTFFLAAVDCTSSVTFLPFTMRLQPQYLTTYYIGEGVSGLLPALVALIQGVGVVHCINGTQSLNHTVNSSLTFDLQAQYQPANFSTEVFFFFLSAMMLVCLVAFLLLNYHPAVAREHPNGNYANGVKGESNRNRKWVEEKPMIDSHRPTNRKRRSSFGTGTYSWMQVFYIFVILAWVNALSNVVLPSVQSYSCLPYGNNAYHLSAALAAVSNPLACFIAMFLPIRSLVLMGALTVTGSGIGAYIMSMAVLSPCPLLVNDTSGGVIIVLAWVVFILALSYVKVMIGVILRDEGHSALVWCGAVVQIGSLLGAVTMFPLVSVYSFFSSGDPCNTKCP</sequence>
<feature type="transmembrane region" description="Helical" evidence="10">
    <location>
        <begin position="47"/>
        <end position="68"/>
    </location>
</feature>
<keyword evidence="7 10" id="KW-1133">Transmembrane helix</keyword>
<feature type="transmembrane region" description="Helical" evidence="10">
    <location>
        <begin position="334"/>
        <end position="354"/>
    </location>
</feature>
<evidence type="ECO:0000256" key="4">
    <source>
        <dbReference type="ARBA" id="ARBA00022448"/>
    </source>
</evidence>
<feature type="transmembrane region" description="Helical" evidence="10">
    <location>
        <begin position="7"/>
        <end position="27"/>
    </location>
</feature>
<keyword evidence="8 10" id="KW-0472">Membrane</keyword>
<comment type="caution">
    <text evidence="11">The sequence shown here is derived from an EMBL/GenBank/DDBJ whole genome shotgun (WGS) entry which is preliminary data.</text>
</comment>
<dbReference type="EMBL" id="JAUPFM010000014">
    <property type="protein sequence ID" value="KAK2830675.1"/>
    <property type="molecule type" value="Genomic_DNA"/>
</dbReference>
<dbReference type="PANTHER" id="PTHR12929">
    <property type="entry name" value="SOLUTE CARRIER FAMILY 52"/>
    <property type="match status" value="1"/>
</dbReference>
<feature type="transmembrane region" description="Helical" evidence="10">
    <location>
        <begin position="847"/>
        <end position="876"/>
    </location>
</feature>
<keyword evidence="4" id="KW-0813">Transport</keyword>
<evidence type="ECO:0000256" key="9">
    <source>
        <dbReference type="SAM" id="MobiDB-lite"/>
    </source>
</evidence>
<keyword evidence="6 10" id="KW-0812">Transmembrane</keyword>
<dbReference type="Pfam" id="PF06237">
    <property type="entry name" value="SLC52_ribofla_tr"/>
    <property type="match status" value="2"/>
</dbReference>
<feature type="compositionally biased region" description="Polar residues" evidence="9">
    <location>
        <begin position="218"/>
        <end position="235"/>
    </location>
</feature>
<feature type="transmembrane region" description="Helical" evidence="10">
    <location>
        <begin position="482"/>
        <end position="503"/>
    </location>
</feature>
<evidence type="ECO:0000313" key="11">
    <source>
        <dbReference type="EMBL" id="KAK2830675.1"/>
    </source>
</evidence>
<accession>A0AA88S8K5</accession>